<evidence type="ECO:0000313" key="8">
    <source>
        <dbReference type="EMBL" id="MBR7828317.1"/>
    </source>
</evidence>
<keyword evidence="6" id="KW-0732">Signal</keyword>
<accession>A0A941EBP0</accession>
<comment type="subcellular location">
    <subcellularLocation>
        <location evidence="1">Cell envelope</location>
    </subcellularLocation>
</comment>
<dbReference type="GO" id="GO:0017004">
    <property type="term" value="P:cytochrome complex assembly"/>
    <property type="evidence" value="ECO:0007669"/>
    <property type="project" value="UniProtKB-KW"/>
</dbReference>
<evidence type="ECO:0000313" key="9">
    <source>
        <dbReference type="Proteomes" id="UP000676325"/>
    </source>
</evidence>
<name>A0A941EBP0_9ACTN</name>
<dbReference type="Gene3D" id="3.40.30.10">
    <property type="entry name" value="Glutaredoxin"/>
    <property type="match status" value="1"/>
</dbReference>
<feature type="chain" id="PRO_5036999170" evidence="6">
    <location>
        <begin position="27"/>
        <end position="196"/>
    </location>
</feature>
<comment type="caution">
    <text evidence="8">The sequence shown here is derived from an EMBL/GenBank/DDBJ whole genome shotgun (WGS) entry which is preliminary data.</text>
</comment>
<dbReference type="PROSITE" id="PS51352">
    <property type="entry name" value="THIOREDOXIN_2"/>
    <property type="match status" value="1"/>
</dbReference>
<keyword evidence="2" id="KW-0201">Cytochrome c-type biogenesis</keyword>
<dbReference type="PANTHER" id="PTHR42852">
    <property type="entry name" value="THIOL:DISULFIDE INTERCHANGE PROTEIN DSBE"/>
    <property type="match status" value="1"/>
</dbReference>
<dbReference type="SUPFAM" id="SSF52833">
    <property type="entry name" value="Thioredoxin-like"/>
    <property type="match status" value="1"/>
</dbReference>
<keyword evidence="4" id="KW-1015">Disulfide bond</keyword>
<dbReference type="Pfam" id="PF08534">
    <property type="entry name" value="Redoxin"/>
    <property type="match status" value="1"/>
</dbReference>
<evidence type="ECO:0000256" key="4">
    <source>
        <dbReference type="ARBA" id="ARBA00023157"/>
    </source>
</evidence>
<evidence type="ECO:0000256" key="3">
    <source>
        <dbReference type="ARBA" id="ARBA00022968"/>
    </source>
</evidence>
<evidence type="ECO:0000256" key="1">
    <source>
        <dbReference type="ARBA" id="ARBA00004196"/>
    </source>
</evidence>
<proteinExistence type="predicted"/>
<dbReference type="PROSITE" id="PS00194">
    <property type="entry name" value="THIOREDOXIN_1"/>
    <property type="match status" value="1"/>
</dbReference>
<evidence type="ECO:0000256" key="6">
    <source>
        <dbReference type="SAM" id="SignalP"/>
    </source>
</evidence>
<keyword evidence="3" id="KW-0735">Signal-anchor</keyword>
<dbReference type="PANTHER" id="PTHR42852:SF6">
    <property type="entry name" value="THIOL:DISULFIDE INTERCHANGE PROTEIN DSBE"/>
    <property type="match status" value="1"/>
</dbReference>
<evidence type="ECO:0000256" key="5">
    <source>
        <dbReference type="ARBA" id="ARBA00023284"/>
    </source>
</evidence>
<dbReference type="GO" id="GO:0030313">
    <property type="term" value="C:cell envelope"/>
    <property type="evidence" value="ECO:0007669"/>
    <property type="project" value="UniProtKB-SubCell"/>
</dbReference>
<dbReference type="AlphaFoldDB" id="A0A941EBP0"/>
<dbReference type="InterPro" id="IPR013740">
    <property type="entry name" value="Redoxin"/>
</dbReference>
<keyword evidence="9" id="KW-1185">Reference proteome</keyword>
<reference evidence="8" key="1">
    <citation type="submission" date="2021-04" db="EMBL/GenBank/DDBJ databases">
        <title>Genome based classification of Actinospica acidithermotolerans sp. nov., an actinobacterium isolated from an Indonesian hot spring.</title>
        <authorList>
            <person name="Kusuma A.B."/>
            <person name="Putra K.E."/>
            <person name="Nafisah S."/>
            <person name="Loh J."/>
            <person name="Nouioui I."/>
            <person name="Goodfellow M."/>
        </authorList>
    </citation>
    <scope>NUCLEOTIDE SEQUENCE</scope>
    <source>
        <strain evidence="8">MGRD01-02</strain>
    </source>
</reference>
<keyword evidence="3" id="KW-0812">Transmembrane</keyword>
<protein>
    <submittedName>
        <fullName evidence="8">TlpA family protein disulfide reductase</fullName>
    </submittedName>
</protein>
<keyword evidence="5" id="KW-0676">Redox-active center</keyword>
<dbReference type="CDD" id="cd02966">
    <property type="entry name" value="TlpA_like_family"/>
    <property type="match status" value="1"/>
</dbReference>
<gene>
    <name evidence="8" type="ORF">KDK95_18545</name>
</gene>
<feature type="domain" description="Thioredoxin" evidence="7">
    <location>
        <begin position="53"/>
        <end position="194"/>
    </location>
</feature>
<dbReference type="InterPro" id="IPR017937">
    <property type="entry name" value="Thioredoxin_CS"/>
</dbReference>
<dbReference type="InterPro" id="IPR036249">
    <property type="entry name" value="Thioredoxin-like_sf"/>
</dbReference>
<feature type="signal peptide" evidence="6">
    <location>
        <begin position="1"/>
        <end position="26"/>
    </location>
</feature>
<sequence>MVTSNPARCRAYALVAVSLTATAVLAGCGGAGRPNAGQAGYVSVTAGISQVVAADRQAMPALSGTTLQGKQLSLSYTGHVTVINVWASWCVPCREEAPDFAEAFQKDRSKGVQFVGINFEDDNAAAIAYNSQFQISYPSLQDRDESLVLKLRQIIPATSVPSTLIVDSSGKVAVRALGGITEPELIKEIAYTLTGS</sequence>
<dbReference type="InterPro" id="IPR013766">
    <property type="entry name" value="Thioredoxin_domain"/>
</dbReference>
<dbReference type="Proteomes" id="UP000676325">
    <property type="component" value="Unassembled WGS sequence"/>
</dbReference>
<evidence type="ECO:0000256" key="2">
    <source>
        <dbReference type="ARBA" id="ARBA00022748"/>
    </source>
</evidence>
<dbReference type="RefSeq" id="WP_212519455.1">
    <property type="nucleotide sequence ID" value="NZ_JAGSOH010000053.1"/>
</dbReference>
<dbReference type="InterPro" id="IPR050553">
    <property type="entry name" value="Thioredoxin_ResA/DsbE_sf"/>
</dbReference>
<dbReference type="EMBL" id="JAGSOH010000053">
    <property type="protein sequence ID" value="MBR7828317.1"/>
    <property type="molecule type" value="Genomic_DNA"/>
</dbReference>
<evidence type="ECO:0000259" key="7">
    <source>
        <dbReference type="PROSITE" id="PS51352"/>
    </source>
</evidence>
<organism evidence="8 9">
    <name type="scientific">Actinospica acidithermotolerans</name>
    <dbReference type="NCBI Taxonomy" id="2828514"/>
    <lineage>
        <taxon>Bacteria</taxon>
        <taxon>Bacillati</taxon>
        <taxon>Actinomycetota</taxon>
        <taxon>Actinomycetes</taxon>
        <taxon>Catenulisporales</taxon>
        <taxon>Actinospicaceae</taxon>
        <taxon>Actinospica</taxon>
    </lineage>
</organism>
<dbReference type="GO" id="GO:0016491">
    <property type="term" value="F:oxidoreductase activity"/>
    <property type="evidence" value="ECO:0007669"/>
    <property type="project" value="InterPro"/>
</dbReference>